<dbReference type="KEGG" id="hazt:108666887"/>
<dbReference type="AlphaFoldDB" id="A0A8B7N648"/>
<feature type="domain" description="Methyltransferase type 11" evidence="1">
    <location>
        <begin position="238"/>
        <end position="321"/>
    </location>
</feature>
<dbReference type="OMA" id="DSETKYW"/>
<dbReference type="PANTHER" id="PTHR43675">
    <property type="entry name" value="ARSENITE METHYLTRANSFERASE"/>
    <property type="match status" value="1"/>
</dbReference>
<dbReference type="Proteomes" id="UP000694843">
    <property type="component" value="Unplaced"/>
</dbReference>
<dbReference type="Gene3D" id="3.40.50.150">
    <property type="entry name" value="Vaccinia Virus protein VP39"/>
    <property type="match status" value="1"/>
</dbReference>
<evidence type="ECO:0000313" key="2">
    <source>
        <dbReference type="Proteomes" id="UP000694843"/>
    </source>
</evidence>
<accession>A0A8B7N648</accession>
<dbReference type="GO" id="GO:0008757">
    <property type="term" value="F:S-adenosylmethionine-dependent methyltransferase activity"/>
    <property type="evidence" value="ECO:0007669"/>
    <property type="project" value="InterPro"/>
</dbReference>
<evidence type="ECO:0000259" key="1">
    <source>
        <dbReference type="Pfam" id="PF08241"/>
    </source>
</evidence>
<name>A0A8B7N648_HYAAZ</name>
<proteinExistence type="predicted"/>
<dbReference type="InterPro" id="IPR026669">
    <property type="entry name" value="Arsenite_MeTrfase-like"/>
</dbReference>
<dbReference type="RefSeq" id="XP_018009326.1">
    <property type="nucleotide sequence ID" value="XM_018153837.2"/>
</dbReference>
<dbReference type="GeneID" id="108666887"/>
<dbReference type="Pfam" id="PF08241">
    <property type="entry name" value="Methyltransf_11"/>
    <property type="match status" value="1"/>
</dbReference>
<dbReference type="InterPro" id="IPR013216">
    <property type="entry name" value="Methyltransf_11"/>
</dbReference>
<evidence type="ECO:0000313" key="3">
    <source>
        <dbReference type="RefSeq" id="XP_018009326.1"/>
    </source>
</evidence>
<dbReference type="InterPro" id="IPR029063">
    <property type="entry name" value="SAM-dependent_MTases_sf"/>
</dbReference>
<dbReference type="SUPFAM" id="SSF53335">
    <property type="entry name" value="S-adenosyl-L-methionine-dependent methyltransferases"/>
    <property type="match status" value="1"/>
</dbReference>
<protein>
    <submittedName>
        <fullName evidence="3">Uncharacterized protein LOC108666887 isoform X1</fullName>
    </submittedName>
</protein>
<dbReference type="OrthoDB" id="15794at2759"/>
<gene>
    <name evidence="3" type="primary">LOC108666887</name>
</gene>
<dbReference type="PANTHER" id="PTHR43675:SF1">
    <property type="entry name" value="RIKEN CDNA 2700097O09 GENE"/>
    <property type="match status" value="1"/>
</dbReference>
<sequence>MESVSMVSHPAIPLELSPRLHHAQFNGHQHDQQIHPNFLMWSMELKAAQESFMNIFQQMQQPETQKAFLLWIDATFIRPGGGGSGAVSSSNMVCNNGPSNGNITGTACNSGGSDGGSSNSSTTDYAADSKLRRIADDVREMMPLNAILPTEQITFPSVGENADCDPSHTLHVDAFLYDEDLVDELCDTGELGRNYCLDCSSHNTQPITYVSHSASRERLAYVFRALLPPVPEDAVIVDVGSRLGAVLYGAYVYTKCRRIIGVELNEDLCQLQRTIVTKYNFQDRISVVSGDVQLHGTLMNSADVVVMNNVFEFFMAAEVQLQIWNFLRASIKRGALLVTIPALTDTLQHFDVGFRVQDWVREVPPHDPNVTAPFDFQSETSEVKLYQVI</sequence>
<reference evidence="3" key="1">
    <citation type="submission" date="2025-08" db="UniProtKB">
        <authorList>
            <consortium name="RefSeq"/>
        </authorList>
    </citation>
    <scope>IDENTIFICATION</scope>
    <source>
        <tissue evidence="3">Whole organism</tissue>
    </source>
</reference>
<organism evidence="2 3">
    <name type="scientific">Hyalella azteca</name>
    <name type="common">Amphipod</name>
    <dbReference type="NCBI Taxonomy" id="294128"/>
    <lineage>
        <taxon>Eukaryota</taxon>
        <taxon>Metazoa</taxon>
        <taxon>Ecdysozoa</taxon>
        <taxon>Arthropoda</taxon>
        <taxon>Crustacea</taxon>
        <taxon>Multicrustacea</taxon>
        <taxon>Malacostraca</taxon>
        <taxon>Eumalacostraca</taxon>
        <taxon>Peracarida</taxon>
        <taxon>Amphipoda</taxon>
        <taxon>Senticaudata</taxon>
        <taxon>Talitrida</taxon>
        <taxon>Talitroidea</taxon>
        <taxon>Hyalellidae</taxon>
        <taxon>Hyalella</taxon>
    </lineage>
</organism>
<keyword evidence="2" id="KW-1185">Reference proteome</keyword>